<evidence type="ECO:0000313" key="1">
    <source>
        <dbReference type="EMBL" id="NYD91718.1"/>
    </source>
</evidence>
<accession>A0A7Y9FQR0</accession>
<dbReference type="Proteomes" id="UP000517753">
    <property type="component" value="Unassembled WGS sequence"/>
</dbReference>
<reference evidence="1 2" key="1">
    <citation type="submission" date="2020-07" db="EMBL/GenBank/DDBJ databases">
        <authorList>
            <person name="Partida-Martinez L."/>
            <person name="Huntemann M."/>
            <person name="Clum A."/>
            <person name="Wang J."/>
            <person name="Palaniappan K."/>
            <person name="Ritter S."/>
            <person name="Chen I.-M."/>
            <person name="Stamatis D."/>
            <person name="Reddy T."/>
            <person name="O'Malley R."/>
            <person name="Daum C."/>
            <person name="Shapiro N."/>
            <person name="Ivanova N."/>
            <person name="Kyrpides N."/>
            <person name="Woyke T."/>
        </authorList>
    </citation>
    <scope>NUCLEOTIDE SEQUENCE [LARGE SCALE GENOMIC DNA]</scope>
    <source>
        <strain evidence="1 2">AS2.3</strain>
    </source>
</reference>
<dbReference type="EMBL" id="JACCBY010000006">
    <property type="protein sequence ID" value="NYD91718.1"/>
    <property type="molecule type" value="Genomic_DNA"/>
</dbReference>
<dbReference type="AlphaFoldDB" id="A0A7Y9FQR0"/>
<dbReference type="RefSeq" id="WP_179510125.1">
    <property type="nucleotide sequence ID" value="NZ_JACCBY010000006.1"/>
</dbReference>
<protein>
    <submittedName>
        <fullName evidence="1">Uncharacterized protein</fullName>
    </submittedName>
</protein>
<evidence type="ECO:0000313" key="2">
    <source>
        <dbReference type="Proteomes" id="UP000517753"/>
    </source>
</evidence>
<gene>
    <name evidence="1" type="ORF">HD841_003534</name>
</gene>
<name>A0A7Y9FQR0_9SPHN</name>
<organism evidence="1 2">
    <name type="scientific">Sphingomonas melonis</name>
    <dbReference type="NCBI Taxonomy" id="152682"/>
    <lineage>
        <taxon>Bacteria</taxon>
        <taxon>Pseudomonadati</taxon>
        <taxon>Pseudomonadota</taxon>
        <taxon>Alphaproteobacteria</taxon>
        <taxon>Sphingomonadales</taxon>
        <taxon>Sphingomonadaceae</taxon>
        <taxon>Sphingomonas</taxon>
    </lineage>
</organism>
<proteinExistence type="predicted"/>
<sequence length="64" mass="7090">MTADEMIRIQMTAAGMLMEDLSAKMVLDPLHPDRPQELRELAVDLNTIAEAVDSIRRVGPAGRE</sequence>
<comment type="caution">
    <text evidence="1">The sequence shown here is derived from an EMBL/GenBank/DDBJ whole genome shotgun (WGS) entry which is preliminary data.</text>
</comment>
<reference evidence="1 2" key="2">
    <citation type="submission" date="2020-08" db="EMBL/GenBank/DDBJ databases">
        <title>The Agave Microbiome: Exploring the role of microbial communities in plant adaptations to desert environments.</title>
        <authorList>
            <person name="Partida-Martinez L.P."/>
        </authorList>
    </citation>
    <scope>NUCLEOTIDE SEQUENCE [LARGE SCALE GENOMIC DNA]</scope>
    <source>
        <strain evidence="1 2">AS2.3</strain>
    </source>
</reference>
<keyword evidence="2" id="KW-1185">Reference proteome</keyword>